<gene>
    <name evidence="4" type="ORF">C9374_001393</name>
</gene>
<dbReference type="PANTHER" id="PTHR10366">
    <property type="entry name" value="NAD DEPENDENT EPIMERASE/DEHYDRATASE"/>
    <property type="match status" value="1"/>
</dbReference>
<dbReference type="Pfam" id="PF01370">
    <property type="entry name" value="Epimerase"/>
    <property type="match status" value="1"/>
</dbReference>
<dbReference type="EMBL" id="PYSW02000012">
    <property type="protein sequence ID" value="KAG2387799.1"/>
    <property type="molecule type" value="Genomic_DNA"/>
</dbReference>
<dbReference type="Proteomes" id="UP000816034">
    <property type="component" value="Unassembled WGS sequence"/>
</dbReference>
<proteinExistence type="inferred from homology"/>
<comment type="caution">
    <text evidence="4">The sequence shown here is derived from an EMBL/GenBank/DDBJ whole genome shotgun (WGS) entry which is preliminary data.</text>
</comment>
<dbReference type="SUPFAM" id="SSF51735">
    <property type="entry name" value="NAD(P)-binding Rossmann-fold domains"/>
    <property type="match status" value="1"/>
</dbReference>
<organism evidence="4 5">
    <name type="scientific">Naegleria lovaniensis</name>
    <name type="common">Amoeba</name>
    <dbReference type="NCBI Taxonomy" id="51637"/>
    <lineage>
        <taxon>Eukaryota</taxon>
        <taxon>Discoba</taxon>
        <taxon>Heterolobosea</taxon>
        <taxon>Tetramitia</taxon>
        <taxon>Eutetramitia</taxon>
        <taxon>Vahlkampfiidae</taxon>
        <taxon>Naegleria</taxon>
    </lineage>
</organism>
<dbReference type="Gene3D" id="3.40.50.720">
    <property type="entry name" value="NAD(P)-binding Rossmann-like Domain"/>
    <property type="match status" value="1"/>
</dbReference>
<dbReference type="GO" id="GO:0016616">
    <property type="term" value="F:oxidoreductase activity, acting on the CH-OH group of donors, NAD or NADP as acceptor"/>
    <property type="evidence" value="ECO:0007669"/>
    <property type="project" value="TreeGrafter"/>
</dbReference>
<dbReference type="PANTHER" id="PTHR10366:SF564">
    <property type="entry name" value="STEROL-4-ALPHA-CARBOXYLATE 3-DEHYDROGENASE, DECARBOXYLATING"/>
    <property type="match status" value="1"/>
</dbReference>
<evidence type="ECO:0000313" key="4">
    <source>
        <dbReference type="EMBL" id="KAG2387799.1"/>
    </source>
</evidence>
<feature type="domain" description="NAD-dependent epimerase/dehydratase" evidence="3">
    <location>
        <begin position="3"/>
        <end position="238"/>
    </location>
</feature>
<dbReference type="InterPro" id="IPR036291">
    <property type="entry name" value="NAD(P)-bd_dom_sf"/>
</dbReference>
<keyword evidence="5" id="KW-1185">Reference proteome</keyword>
<evidence type="ECO:0000256" key="1">
    <source>
        <dbReference type="ARBA" id="ARBA00023002"/>
    </source>
</evidence>
<keyword evidence="1" id="KW-0560">Oxidoreductase</keyword>
<dbReference type="AlphaFoldDB" id="A0AA88GY44"/>
<dbReference type="FunFam" id="3.40.50.720:FF:000085">
    <property type="entry name" value="Dihydroflavonol reductase"/>
    <property type="match status" value="1"/>
</dbReference>
<dbReference type="RefSeq" id="XP_044551791.1">
    <property type="nucleotide sequence ID" value="XM_044689858.1"/>
</dbReference>
<dbReference type="InterPro" id="IPR050425">
    <property type="entry name" value="NAD(P)_dehydrat-like"/>
</dbReference>
<accession>A0AA88GY44</accession>
<reference evidence="4 5" key="1">
    <citation type="journal article" date="2018" name="BMC Genomics">
        <title>The genome of Naegleria lovaniensis, the basis for a comparative approach to unravel pathogenicity factors of the human pathogenic amoeba N. fowleri.</title>
        <authorList>
            <person name="Liechti N."/>
            <person name="Schurch N."/>
            <person name="Bruggmann R."/>
            <person name="Wittwer M."/>
        </authorList>
    </citation>
    <scope>NUCLEOTIDE SEQUENCE [LARGE SCALE GENOMIC DNA]</scope>
    <source>
        <strain evidence="4 5">ATCC 30569</strain>
    </source>
</reference>
<evidence type="ECO:0000313" key="5">
    <source>
        <dbReference type="Proteomes" id="UP000816034"/>
    </source>
</evidence>
<name>A0AA88GY44_NAELO</name>
<evidence type="ECO:0000256" key="2">
    <source>
        <dbReference type="ARBA" id="ARBA00023445"/>
    </source>
</evidence>
<sequence>MKICVTGASGYVAGHIIQQLLQRDHSVLGLVRDLSNKAKYDYLFQHVKEGGATLEFAEAKSEQDYDQVFQGANIDVVIHTATPYFYTAHDPQKEIVKPAIALVKGVIESAIKHKVKRVVFTSSCGTILNFPIPANSVVTCQDWNTTSTLTNNPYFYSKVLAEKTAWNLFKEHQDMFELVVVNPSYVLGPLPSSFLNTSMTNFKRYLLGENEQIQTLTLGVVDVRDVAWGHVIAAESEHAVGKRLICNGTVTSFAELVHLIQKKFPQYGVSKYKVDELQAHSNKFRIDTQPLAELGLKQYRSLEQTIEEGVQSLFDFGLVEKL</sequence>
<dbReference type="GeneID" id="68093849"/>
<dbReference type="InterPro" id="IPR001509">
    <property type="entry name" value="Epimerase_deHydtase"/>
</dbReference>
<comment type="similarity">
    <text evidence="2">Belongs to the NAD(P)-dependent epimerase/dehydratase family. Dihydroflavonol-4-reductase subfamily.</text>
</comment>
<evidence type="ECO:0000259" key="3">
    <source>
        <dbReference type="Pfam" id="PF01370"/>
    </source>
</evidence>
<protein>
    <recommendedName>
        <fullName evidence="3">NAD-dependent epimerase/dehydratase domain-containing protein</fullName>
    </recommendedName>
</protein>